<name>A0A4T0WZ85_9ASCO</name>
<feature type="transmembrane region" description="Helical" evidence="2">
    <location>
        <begin position="253"/>
        <end position="272"/>
    </location>
</feature>
<protein>
    <recommendedName>
        <fullName evidence="3">Major facilitator superfamily (MFS) profile domain-containing protein</fullName>
    </recommendedName>
</protein>
<dbReference type="GO" id="GO:0022857">
    <property type="term" value="F:transmembrane transporter activity"/>
    <property type="evidence" value="ECO:0007669"/>
    <property type="project" value="InterPro"/>
</dbReference>
<dbReference type="STRING" id="52247.A0A4T0WZ85"/>
<keyword evidence="2" id="KW-0472">Membrane</keyword>
<sequence>MAVRTGRKNLIDRSMQKKRNRSTAVESILVQRLFWDLQRCSQEQFTRQDRLVVECVFVGKQADSSNERMSIHVVRSLKQSTKDIRILWFSVFIRMISFGLTNQILTLYLIELGISEKKIGIFMSLTLIGDSIISYLLTWNSTKLGFKFIMLLGSILMIVASGVFASGTSNFHLLLFAAIVGVISPSGSETGPFKTIEETVLANLTPPNHRPEVYAIHWILGSIGASIGSFLAGLIVDYLTLTKNYQKIHAYKFAFGVLVFTSFLKFISLLFVSRKVEPDYIPPYKQVTYDSTNNEIADESQNSIQTNTSNASSERRPLIRIESTIEHTTMTGLSPTTQRTLFKLLVPFMIDSFGWGFMTNAWVVYYFAQRYKVSAIALGILFGIAGLAMSVSALPSAWFAKKFGPIKSSILTQIPCGLFFISIPILGKNFPIAATLFMLNQLTVAFDVVPRQIILTSLIEPVELAKVMGTVNIGKQIARSISPFTTGFFAEAGLLWVCFILSGGFLILANIILAVDFNDLDGKVKQLEEVNHDIA</sequence>
<evidence type="ECO:0000259" key="3">
    <source>
        <dbReference type="PROSITE" id="PS50850"/>
    </source>
</evidence>
<feature type="transmembrane region" description="Helical" evidence="2">
    <location>
        <begin position="119"/>
        <end position="137"/>
    </location>
</feature>
<dbReference type="PROSITE" id="PS50850">
    <property type="entry name" value="MFS"/>
    <property type="match status" value="1"/>
</dbReference>
<feature type="transmembrane region" description="Helical" evidence="2">
    <location>
        <begin position="493"/>
        <end position="515"/>
    </location>
</feature>
<dbReference type="Proteomes" id="UP000307173">
    <property type="component" value="Unassembled WGS sequence"/>
</dbReference>
<feature type="transmembrane region" description="Helical" evidence="2">
    <location>
        <begin position="344"/>
        <end position="368"/>
    </location>
</feature>
<gene>
    <name evidence="4" type="ORF">CANINC_003232</name>
</gene>
<evidence type="ECO:0000256" key="1">
    <source>
        <dbReference type="ARBA" id="ARBA00004141"/>
    </source>
</evidence>
<accession>A0A4T0WZ85</accession>
<dbReference type="GO" id="GO:0000329">
    <property type="term" value="C:fungal-type vacuole membrane"/>
    <property type="evidence" value="ECO:0007669"/>
    <property type="project" value="TreeGrafter"/>
</dbReference>
<dbReference type="EMBL" id="SELW01000533">
    <property type="protein sequence ID" value="TID23215.1"/>
    <property type="molecule type" value="Genomic_DNA"/>
</dbReference>
<feature type="transmembrane region" description="Helical" evidence="2">
    <location>
        <begin position="215"/>
        <end position="241"/>
    </location>
</feature>
<dbReference type="Pfam" id="PF07690">
    <property type="entry name" value="MFS_1"/>
    <property type="match status" value="1"/>
</dbReference>
<reference evidence="4 5" key="1">
    <citation type="journal article" date="2019" name="Front. Genet.">
        <title>Whole-Genome Sequencing of the Opportunistic Yeast Pathogen Candida inconspicua Uncovers Its Hybrid Origin.</title>
        <authorList>
            <person name="Mixao V."/>
            <person name="Hansen A.P."/>
            <person name="Saus E."/>
            <person name="Boekhout T."/>
            <person name="Lass-Florl C."/>
            <person name="Gabaldon T."/>
        </authorList>
    </citation>
    <scope>NUCLEOTIDE SEQUENCE [LARGE SCALE GENOMIC DNA]</scope>
    <source>
        <strain evidence="4 5">CBS 180</strain>
    </source>
</reference>
<dbReference type="PANTHER" id="PTHR23520:SF2">
    <property type="entry name" value="ABR173CP"/>
    <property type="match status" value="1"/>
</dbReference>
<dbReference type="InterPro" id="IPR011701">
    <property type="entry name" value="MFS"/>
</dbReference>
<dbReference type="InterPro" id="IPR036259">
    <property type="entry name" value="MFS_trans_sf"/>
</dbReference>
<comment type="subcellular location">
    <subcellularLocation>
        <location evidence="1">Membrane</location>
        <topology evidence="1">Multi-pass membrane protein</topology>
    </subcellularLocation>
</comment>
<organism evidence="4 5">
    <name type="scientific">Pichia inconspicua</name>
    <dbReference type="NCBI Taxonomy" id="52247"/>
    <lineage>
        <taxon>Eukaryota</taxon>
        <taxon>Fungi</taxon>
        <taxon>Dikarya</taxon>
        <taxon>Ascomycota</taxon>
        <taxon>Saccharomycotina</taxon>
        <taxon>Pichiomycetes</taxon>
        <taxon>Pichiales</taxon>
        <taxon>Pichiaceae</taxon>
        <taxon>Pichia</taxon>
    </lineage>
</organism>
<proteinExistence type="predicted"/>
<evidence type="ECO:0000313" key="5">
    <source>
        <dbReference type="Proteomes" id="UP000307173"/>
    </source>
</evidence>
<keyword evidence="2" id="KW-0812">Transmembrane</keyword>
<feature type="transmembrane region" description="Helical" evidence="2">
    <location>
        <begin position="375"/>
        <end position="398"/>
    </location>
</feature>
<feature type="domain" description="Major facilitator superfamily (MFS) profile" evidence="3">
    <location>
        <begin position="83"/>
        <end position="521"/>
    </location>
</feature>
<dbReference type="PANTHER" id="PTHR23520">
    <property type="entry name" value="TRANSPORTER, PUTATIVE (AFU_ORTHOLOGUE AFUA_3G04000)-RELATED"/>
    <property type="match status" value="1"/>
</dbReference>
<feature type="transmembrane region" description="Helical" evidence="2">
    <location>
        <begin position="86"/>
        <end position="107"/>
    </location>
</feature>
<dbReference type="Gene3D" id="1.20.1250.20">
    <property type="entry name" value="MFS general substrate transporter like domains"/>
    <property type="match status" value="2"/>
</dbReference>
<keyword evidence="2" id="KW-1133">Transmembrane helix</keyword>
<feature type="transmembrane region" description="Helical" evidence="2">
    <location>
        <begin position="144"/>
        <end position="165"/>
    </location>
</feature>
<feature type="transmembrane region" description="Helical" evidence="2">
    <location>
        <begin position="410"/>
        <end position="427"/>
    </location>
</feature>
<dbReference type="SUPFAM" id="SSF103473">
    <property type="entry name" value="MFS general substrate transporter"/>
    <property type="match status" value="1"/>
</dbReference>
<keyword evidence="5" id="KW-1185">Reference proteome</keyword>
<evidence type="ECO:0000256" key="2">
    <source>
        <dbReference type="SAM" id="Phobius"/>
    </source>
</evidence>
<dbReference type="OrthoDB" id="10027823at2759"/>
<dbReference type="AlphaFoldDB" id="A0A4T0WZ85"/>
<dbReference type="InterPro" id="IPR020846">
    <property type="entry name" value="MFS_dom"/>
</dbReference>
<comment type="caution">
    <text evidence="4">The sequence shown here is derived from an EMBL/GenBank/DDBJ whole genome shotgun (WGS) entry which is preliminary data.</text>
</comment>
<evidence type="ECO:0000313" key="4">
    <source>
        <dbReference type="EMBL" id="TID23215.1"/>
    </source>
</evidence>